<name>A0A446ZLF6_ACICA</name>
<keyword evidence="2 4" id="KW-0012">Acyltransferase</keyword>
<evidence type="ECO:0000313" key="5">
    <source>
        <dbReference type="Proteomes" id="UP000294355"/>
    </source>
</evidence>
<dbReference type="SUPFAM" id="SSF55729">
    <property type="entry name" value="Acyl-CoA N-acyltransferases (Nat)"/>
    <property type="match status" value="1"/>
</dbReference>
<dbReference type="GO" id="GO:0016747">
    <property type="term" value="F:acyltransferase activity, transferring groups other than amino-acyl groups"/>
    <property type="evidence" value="ECO:0007669"/>
    <property type="project" value="InterPro"/>
</dbReference>
<dbReference type="Pfam" id="PF00583">
    <property type="entry name" value="Acetyltransf_1"/>
    <property type="match status" value="1"/>
</dbReference>
<gene>
    <name evidence="4" type="primary">ypeA_2</name>
    <name evidence="4" type="ORF">AC2117_02422</name>
</gene>
<evidence type="ECO:0000259" key="3">
    <source>
        <dbReference type="PROSITE" id="PS51186"/>
    </source>
</evidence>
<dbReference type="OrthoDB" id="9789605at2"/>
<proteinExistence type="predicted"/>
<evidence type="ECO:0000313" key="4">
    <source>
        <dbReference type="EMBL" id="VAX45231.1"/>
    </source>
</evidence>
<sequence length="148" mass="17412">MRITLCAFTSVDFEEGIEVYCSAFSNEPWNEQFDDLEPVRKYFERYFQYSCSFGFCAKCENQLIGVGMGHIHPTIQGVRYYLDDFFIHPQYQGKGIGSKLLKYIEEKCRENNIETIVLHTLRESISEDFYKKQGFKTRSKLISLAKRL</sequence>
<dbReference type="Proteomes" id="UP000294355">
    <property type="component" value="Chromosome"/>
</dbReference>
<feature type="domain" description="N-acetyltransferase" evidence="3">
    <location>
        <begin position="3"/>
        <end position="148"/>
    </location>
</feature>
<dbReference type="InterPro" id="IPR051556">
    <property type="entry name" value="N-term/lysine_N-AcTrnsfr"/>
</dbReference>
<keyword evidence="1 4" id="KW-0808">Transferase</keyword>
<dbReference type="RefSeq" id="WP_133974411.1">
    <property type="nucleotide sequence ID" value="NZ_LS999521.1"/>
</dbReference>
<protein>
    <submittedName>
        <fullName evidence="4">Acetyltransferase YpeA</fullName>
        <ecNumber evidence="4">2.3.1.-</ecNumber>
    </submittedName>
</protein>
<accession>A0A446ZLF6</accession>
<dbReference type="PROSITE" id="PS51186">
    <property type="entry name" value="GNAT"/>
    <property type="match status" value="1"/>
</dbReference>
<dbReference type="CDD" id="cd04301">
    <property type="entry name" value="NAT_SF"/>
    <property type="match status" value="1"/>
</dbReference>
<evidence type="ECO:0000256" key="1">
    <source>
        <dbReference type="ARBA" id="ARBA00022679"/>
    </source>
</evidence>
<dbReference type="EMBL" id="LS999521">
    <property type="protein sequence ID" value="VAX45231.1"/>
    <property type="molecule type" value="Genomic_DNA"/>
</dbReference>
<evidence type="ECO:0000256" key="2">
    <source>
        <dbReference type="ARBA" id="ARBA00023315"/>
    </source>
</evidence>
<dbReference type="Gene3D" id="3.40.630.30">
    <property type="match status" value="1"/>
</dbReference>
<dbReference type="PANTHER" id="PTHR42919">
    <property type="entry name" value="N-ALPHA-ACETYLTRANSFERASE"/>
    <property type="match status" value="1"/>
</dbReference>
<dbReference type="InterPro" id="IPR016181">
    <property type="entry name" value="Acyl_CoA_acyltransferase"/>
</dbReference>
<reference evidence="4 5" key="1">
    <citation type="submission" date="2018-08" db="EMBL/GenBank/DDBJ databases">
        <authorList>
            <person name="Gonzaga-Molto A."/>
        </authorList>
    </citation>
    <scope>NUCLEOTIDE SEQUENCE [LARGE SCALE GENOMIC DNA]</scope>
    <source>
        <strain evidence="4">Acinetobacter calcoaceticus str. 2117</strain>
    </source>
</reference>
<dbReference type="AlphaFoldDB" id="A0A446ZLF6"/>
<dbReference type="EC" id="2.3.1.-" evidence="4"/>
<dbReference type="InterPro" id="IPR000182">
    <property type="entry name" value="GNAT_dom"/>
</dbReference>
<organism evidence="4 5">
    <name type="scientific">Acinetobacter calcoaceticus</name>
    <dbReference type="NCBI Taxonomy" id="471"/>
    <lineage>
        <taxon>Bacteria</taxon>
        <taxon>Pseudomonadati</taxon>
        <taxon>Pseudomonadota</taxon>
        <taxon>Gammaproteobacteria</taxon>
        <taxon>Moraxellales</taxon>
        <taxon>Moraxellaceae</taxon>
        <taxon>Acinetobacter</taxon>
        <taxon>Acinetobacter calcoaceticus/baumannii complex</taxon>
    </lineage>
</organism>
<dbReference type="PANTHER" id="PTHR42919:SF8">
    <property type="entry name" value="N-ALPHA-ACETYLTRANSFERASE 50"/>
    <property type="match status" value="1"/>
</dbReference>